<comment type="cofactor">
    <cofactor evidence="1">
        <name>Mn(2+)</name>
        <dbReference type="ChEBI" id="CHEBI:29035"/>
    </cofactor>
</comment>
<dbReference type="InterPro" id="IPR000719">
    <property type="entry name" value="Prot_kinase_dom"/>
</dbReference>
<dbReference type="eggNOG" id="ENOG502QPYS">
    <property type="taxonomic scope" value="Eukaryota"/>
</dbReference>
<dbReference type="InterPro" id="IPR001245">
    <property type="entry name" value="Ser-Thr/Tyr_kinase_cat_dom"/>
</dbReference>
<evidence type="ECO:0000256" key="28">
    <source>
        <dbReference type="SAM" id="Phobius"/>
    </source>
</evidence>
<evidence type="ECO:0000256" key="27">
    <source>
        <dbReference type="PROSITE-ProRule" id="PRU10141"/>
    </source>
</evidence>
<dbReference type="Pfam" id="PF13855">
    <property type="entry name" value="LRR_8"/>
    <property type="match status" value="3"/>
</dbReference>
<name>A0A0D9VDR0_9ORYZ</name>
<dbReference type="PROSITE" id="PS50011">
    <property type="entry name" value="PROTEIN_KINASE_DOM"/>
    <property type="match status" value="2"/>
</dbReference>
<comment type="catalytic activity">
    <reaction evidence="23">
        <text>L-seryl-[protein] + ATP = O-phospho-L-seryl-[protein] + ADP + H(+)</text>
        <dbReference type="Rhea" id="RHEA:17989"/>
        <dbReference type="Rhea" id="RHEA-COMP:9863"/>
        <dbReference type="Rhea" id="RHEA-COMP:11604"/>
        <dbReference type="ChEBI" id="CHEBI:15378"/>
        <dbReference type="ChEBI" id="CHEBI:29999"/>
        <dbReference type="ChEBI" id="CHEBI:30616"/>
        <dbReference type="ChEBI" id="CHEBI:83421"/>
        <dbReference type="ChEBI" id="CHEBI:456216"/>
        <dbReference type="EC" id="2.7.11.1"/>
    </reaction>
</comment>
<keyword evidence="7" id="KW-0723">Serine/threonine-protein kinase</keyword>
<evidence type="ECO:0000256" key="21">
    <source>
        <dbReference type="ARBA" id="ARBA00023180"/>
    </source>
</evidence>
<comment type="function">
    <text evidence="24">Receptor kinase that detects X.oryzae pv. oryzae protein Ax21 to promote innate immunity. Following X.oryzae pv. oryzae protein Ax21 detection, undergoes cleavage, releasing the processed protein kinase Xa21 chain.</text>
</comment>
<evidence type="ECO:0000256" key="23">
    <source>
        <dbReference type="ARBA" id="ARBA00048679"/>
    </source>
</evidence>
<evidence type="ECO:0000256" key="11">
    <source>
        <dbReference type="ARBA" id="ARBA00022692"/>
    </source>
</evidence>
<proteinExistence type="inferred from homology"/>
<keyword evidence="8" id="KW-0597">Phosphoprotein</keyword>
<dbReference type="Gramene" id="LPERR02G07430.1">
    <property type="protein sequence ID" value="LPERR02G07430.1"/>
    <property type="gene ID" value="LPERR02G07430"/>
</dbReference>
<feature type="binding site" evidence="27">
    <location>
        <position position="1988"/>
    </location>
    <ligand>
        <name>ATP</name>
        <dbReference type="ChEBI" id="CHEBI:30616"/>
    </ligand>
</feature>
<dbReference type="GO" id="GO:0005886">
    <property type="term" value="C:plasma membrane"/>
    <property type="evidence" value="ECO:0007669"/>
    <property type="project" value="UniProtKB-SubCell"/>
</dbReference>
<evidence type="ECO:0000256" key="2">
    <source>
        <dbReference type="ARBA" id="ARBA00004251"/>
    </source>
</evidence>
<sequence length="2272" mass="245598">MICYLQATSSVIYSFQNACLVCFCSELSSLQEYRCLLLAMACPLAWLAATAAVASGNDSLALTAFMTHMSTSGGSPPVALEPTWGNRSIPVCRWRGVTCGARGQRRGRVVALELPGLGLRGTMPPQLGNLTYLRRLHLAGNRLHGVLPPELGSLTDLIHLNLSDNSLQGQIPASLANCTRLEILALYNNRFHGDMPPELCSLRGLKVLSLGMNTLTGSIPSEIGNLVNLMTLNLQFSNLTGGIPKEIGGLASLVALGLGYNQLAGSIPASLGNLSALQYLSVPAAKLTGRIPSLQNLSSLLVIELGDNNLEGTVPAWLGNLSSLVFLSLQQNRLSGYIPESLGPIPDSLGNLGALRSLRLDYNKLEGTFPSSLLNLSSLDDLGLQSNRLSGTIPPDIGNKLPNLQSFVVDINQFHGTIPPSLCNASMLQVLQTVYNSLSGRIPQCLGSQQKRLSVVALSKNQLKATNDADWAFLSSLANCSNLKALDLGYNRLQGELPSSIGNLSSHLSYLIIANNNISGTIPEGIGNLINLKLLYMDFNRLEGIIPASLGKLKMLNKLSIPYNNLSGSIPPTIGNLTALNLLQLQGNALDGGIPSSINNCPLELLDLSYNNLNGLIPKQLFLISTLSSSMVLAHNSLSGPLPTEIGNLQNLGVLDFSSNNISGELPTSLGECKSLQQLNISGNFLQGIIPSSLAQLKGLLVLDLSDNNLSGAIPEFLGSIRGLSILNLSFNKFEGEVPKDGVFLNATATSITGNDGLCGGIPELKLPPCFNQTAKKASRKLAIIISICTTVPLIILVFMLLAFYYRSKMTKPNQQIAIISEQYMRVSYAELVNATDGFASDNLIGTGSFGSVYKGRITSNDQEVFVAVKVLNLMQRGASQSFMAECETLRSARHRNLVKILTACSSIDFQGNEFKALVYEYLPNGNLDQWLHPNTTEHRENKALHLIERLCIAIDVASSLEYLHQYKPSPIVHCDLKPSNVLLDSDMVARVSDFGLARFLHQESDKSSGWASMRGTIGYAAPEYGIGNEVSIQGDVYSYGILLLEMFTGKRPTDSEFGEAVGLRKYVQMALPDKAANVMDQQLLPEMEIENDEPIKSNSYNSKDLIIACVASIMRIGISCSEEAPTDRVQIRTALKELQAIRDKFEKHLSCEGTSISAILDCLPSFLLAVVLLVSPRPAVAIAGDVSGSGSDRAALMAFKKLVSGSLASWRDDAPACRWRGVACGASGRRRGRVVALDLAGVGITGEVATALGNITYLRRLNLPENRLHGELPWQLGRLGELRHLNLSNNGISGELPSELCSLRRLEVLDLGNNRLTGRIPREIGNLVSLKHLVLESNNLTGEIPSQIGNLVNLVRLSIGSNQLSGSIPASIGNLSQLIAISAFSNNLTGRIPPLEGLSSLSYLNLGSNKLGGTIPSWLGNLSSLIALDLQSNGFAGCIPESLGDLQFLEAISLADNKLRCRIPDSFGNLHALTEIYLDNNELEGPLPLSMFNLSSLEMLNIQDNNLTGVFPPDLGDKLPNLQQFHVSENQFHGLIPPSLCNLSMIKMIQTVDNFLSGTIPQCLGRNQNMLSVVNFVGNQLEAVNDADWGFLTSLTNCSNMILIDVSINKLQGVLPKAIGNMSTQLEYFGIANNNITGTIPESVGNLVNLEELDMENNLLKGTIPSSLGNLKKLNRLSLSNNIFSGSIPVTLGNLNKLTILLLSTNVLSGAIPSTLSNCPLEMLDLSYNNLSGPIPKEVFLISKISSFMYLAHNKLTGNIPSDVGTLKNLGELDLSDNMISGKIPTNIGECQSLQYLNLSGNFLEGTIAPSLEQLRGLLVLDLSHNNLSGTIPEFLGSMTGLSTLNLSSNDFQGEVPKYGIFLNATATSVIGNIDLCGGAPQLKLPICSNQTKHGLSSKVVMVIIIGSTILFLILFTCFAIHQRTKLSRAHSKISLSDEQHMRVSYAQLSQATNSFASENLIGVGSFGSVYKGRIGISDQQMVVAVKVLNLQQAGAYRSFDAECEALRCIRHRNLVKILTVCSGIDFQGSDFKALVFEFLPNGNLDQWLHKHLEGEGEPKVLNLDERLQIAIDVASALEYLHQHKPCPIVHCDLKPSNILLDNDKVAHVGDFGLARFLHQEHINSSEISTGWNAIRGTIGYVAPEYGLGNEVSIQGDVYSYGILLLEMFTGKRPTNSEFGEILTLHEYVEKALPGQTTSIIDQSLLDATWNSEGTAQKYYNIGEVTIKCIVSILKVGILCSKEMPTDRMQIGDALRELQAIRDKFDTHQLW</sequence>
<dbReference type="Gene3D" id="3.80.10.10">
    <property type="entry name" value="Ribonuclease Inhibitor"/>
    <property type="match status" value="9"/>
</dbReference>
<dbReference type="GO" id="GO:0004674">
    <property type="term" value="F:protein serine/threonine kinase activity"/>
    <property type="evidence" value="ECO:0007669"/>
    <property type="project" value="UniProtKB-KW"/>
</dbReference>
<dbReference type="STRING" id="77586.A0A0D9VDR0"/>
<dbReference type="InterPro" id="IPR003591">
    <property type="entry name" value="Leu-rich_rpt_typical-subtyp"/>
</dbReference>
<dbReference type="Pfam" id="PF08263">
    <property type="entry name" value="LRRNT_2"/>
    <property type="match status" value="2"/>
</dbReference>
<dbReference type="FunFam" id="3.80.10.10:FF:000288">
    <property type="entry name" value="LRR receptor-like serine/threonine-protein kinase EFR"/>
    <property type="match status" value="2"/>
</dbReference>
<keyword evidence="31" id="KW-1185">Reference proteome</keyword>
<dbReference type="GO" id="GO:0005789">
    <property type="term" value="C:endoplasmic reticulum membrane"/>
    <property type="evidence" value="ECO:0007669"/>
    <property type="project" value="UniProtKB-SubCell"/>
</dbReference>
<dbReference type="SMART" id="SM00365">
    <property type="entry name" value="LRR_SD22"/>
    <property type="match status" value="10"/>
</dbReference>
<keyword evidence="18 28" id="KW-1133">Transmembrane helix</keyword>
<dbReference type="PROSITE" id="PS51450">
    <property type="entry name" value="LRR"/>
    <property type="match status" value="1"/>
</dbReference>
<keyword evidence="9" id="KW-0433">Leucine-rich repeat</keyword>
<comment type="catalytic activity">
    <reaction evidence="22">
        <text>L-threonyl-[protein] + ATP = O-phospho-L-threonyl-[protein] + ADP + H(+)</text>
        <dbReference type="Rhea" id="RHEA:46608"/>
        <dbReference type="Rhea" id="RHEA-COMP:11060"/>
        <dbReference type="Rhea" id="RHEA-COMP:11605"/>
        <dbReference type="ChEBI" id="CHEBI:15378"/>
        <dbReference type="ChEBI" id="CHEBI:30013"/>
        <dbReference type="ChEBI" id="CHEBI:30616"/>
        <dbReference type="ChEBI" id="CHEBI:61977"/>
        <dbReference type="ChEBI" id="CHEBI:456216"/>
        <dbReference type="EC" id="2.7.11.1"/>
    </reaction>
</comment>
<evidence type="ECO:0000256" key="12">
    <source>
        <dbReference type="ARBA" id="ARBA00022729"/>
    </source>
</evidence>
<evidence type="ECO:0000256" key="20">
    <source>
        <dbReference type="ARBA" id="ARBA00023170"/>
    </source>
</evidence>
<dbReference type="PANTHER" id="PTHR27008">
    <property type="entry name" value="OS04G0122200 PROTEIN"/>
    <property type="match status" value="1"/>
</dbReference>
<dbReference type="SMART" id="SM00369">
    <property type="entry name" value="LRR_TYP"/>
    <property type="match status" value="22"/>
</dbReference>
<evidence type="ECO:0000256" key="26">
    <source>
        <dbReference type="ARBA" id="ARBA00072040"/>
    </source>
</evidence>
<evidence type="ECO:0000256" key="18">
    <source>
        <dbReference type="ARBA" id="ARBA00022989"/>
    </source>
</evidence>
<dbReference type="Gene3D" id="3.30.200.20">
    <property type="entry name" value="Phosphorylase Kinase, domain 1"/>
    <property type="match status" value="2"/>
</dbReference>
<feature type="domain" description="Protein kinase" evidence="29">
    <location>
        <begin position="1957"/>
        <end position="2272"/>
    </location>
</feature>
<evidence type="ECO:0000256" key="9">
    <source>
        <dbReference type="ARBA" id="ARBA00022614"/>
    </source>
</evidence>
<dbReference type="InterPro" id="IPR032675">
    <property type="entry name" value="LRR_dom_sf"/>
</dbReference>
<dbReference type="FunFam" id="1.10.510.10:FF:000358">
    <property type="entry name" value="Putative leucine-rich repeat receptor-like serine/threonine-protein kinase"/>
    <property type="match status" value="2"/>
</dbReference>
<organism evidence="30 31">
    <name type="scientific">Leersia perrieri</name>
    <dbReference type="NCBI Taxonomy" id="77586"/>
    <lineage>
        <taxon>Eukaryota</taxon>
        <taxon>Viridiplantae</taxon>
        <taxon>Streptophyta</taxon>
        <taxon>Embryophyta</taxon>
        <taxon>Tracheophyta</taxon>
        <taxon>Spermatophyta</taxon>
        <taxon>Magnoliopsida</taxon>
        <taxon>Liliopsida</taxon>
        <taxon>Poales</taxon>
        <taxon>Poaceae</taxon>
        <taxon>BOP clade</taxon>
        <taxon>Oryzoideae</taxon>
        <taxon>Oryzeae</taxon>
        <taxon>Oryzinae</taxon>
        <taxon>Leersia</taxon>
    </lineage>
</organism>
<keyword evidence="19 28" id="KW-0472">Membrane</keyword>
<evidence type="ECO:0000256" key="4">
    <source>
        <dbReference type="ARBA" id="ARBA00008684"/>
    </source>
</evidence>
<evidence type="ECO:0000256" key="13">
    <source>
        <dbReference type="ARBA" id="ARBA00022737"/>
    </source>
</evidence>
<dbReference type="InterPro" id="IPR055414">
    <property type="entry name" value="LRR_R13L4/SHOC2-like"/>
</dbReference>
<comment type="subcellular location">
    <subcellularLocation>
        <location evidence="2">Cell membrane</location>
        <topology evidence="2">Single-pass type I membrane protein</topology>
    </subcellularLocation>
    <subcellularLocation>
        <location evidence="3">Endoplasmic reticulum membrane</location>
        <topology evidence="3">Single-pass membrane protein</topology>
    </subcellularLocation>
</comment>
<evidence type="ECO:0000256" key="25">
    <source>
        <dbReference type="ARBA" id="ARBA00056628"/>
    </source>
</evidence>
<evidence type="ECO:0000259" key="29">
    <source>
        <dbReference type="PROSITE" id="PS50011"/>
    </source>
</evidence>
<keyword evidence="13" id="KW-0677">Repeat</keyword>
<dbReference type="FunFam" id="3.30.200.20:FF:000432">
    <property type="entry name" value="LRR receptor-like serine/threonine-protein kinase EFR"/>
    <property type="match status" value="2"/>
</dbReference>
<dbReference type="FunFam" id="3.80.10.10:FF:000095">
    <property type="entry name" value="LRR receptor-like serine/threonine-protein kinase GSO1"/>
    <property type="match status" value="2"/>
</dbReference>
<dbReference type="FunFam" id="3.80.10.10:FF:000275">
    <property type="entry name" value="Leucine-rich repeat receptor-like protein kinase"/>
    <property type="match status" value="1"/>
</dbReference>
<feature type="transmembrane region" description="Helical" evidence="28">
    <location>
        <begin position="1901"/>
        <end position="1922"/>
    </location>
</feature>
<dbReference type="Gene3D" id="1.10.510.10">
    <property type="entry name" value="Transferase(Phosphotransferase) domain 1"/>
    <property type="match status" value="2"/>
</dbReference>
<keyword evidence="14 27" id="KW-0547">Nucleotide-binding</keyword>
<dbReference type="SMART" id="SM00220">
    <property type="entry name" value="S_TKc"/>
    <property type="match status" value="2"/>
</dbReference>
<dbReference type="PROSITE" id="PS00108">
    <property type="entry name" value="PROTEIN_KINASE_ST"/>
    <property type="match status" value="2"/>
</dbReference>
<keyword evidence="15" id="KW-0418">Kinase</keyword>
<evidence type="ECO:0000256" key="5">
    <source>
        <dbReference type="ARBA" id="ARBA00012513"/>
    </source>
</evidence>
<dbReference type="InterPro" id="IPR011009">
    <property type="entry name" value="Kinase-like_dom_sf"/>
</dbReference>
<dbReference type="SUPFAM" id="SSF52047">
    <property type="entry name" value="RNI-like"/>
    <property type="match status" value="2"/>
</dbReference>
<keyword evidence="12" id="KW-0732">Signal</keyword>
<evidence type="ECO:0000256" key="14">
    <source>
        <dbReference type="ARBA" id="ARBA00022741"/>
    </source>
</evidence>
<dbReference type="PANTHER" id="PTHR27008:SF596">
    <property type="entry name" value="OS02G0215500 PROTEIN"/>
    <property type="match status" value="1"/>
</dbReference>
<keyword evidence="16" id="KW-0256">Endoplasmic reticulum</keyword>
<comment type="similarity">
    <text evidence="4">Belongs to the protein kinase superfamily. Ser/Thr protein kinase family.</text>
</comment>
<evidence type="ECO:0000256" key="16">
    <source>
        <dbReference type="ARBA" id="ARBA00022824"/>
    </source>
</evidence>
<dbReference type="SUPFAM" id="SSF52058">
    <property type="entry name" value="L domain-like"/>
    <property type="match status" value="2"/>
</dbReference>
<keyword evidence="11 28" id="KW-0812">Transmembrane</keyword>
<evidence type="ECO:0000256" key="1">
    <source>
        <dbReference type="ARBA" id="ARBA00001936"/>
    </source>
</evidence>
<dbReference type="Pfam" id="PF00560">
    <property type="entry name" value="LRR_1"/>
    <property type="match status" value="13"/>
</dbReference>
<dbReference type="GO" id="GO:0005524">
    <property type="term" value="F:ATP binding"/>
    <property type="evidence" value="ECO:0007669"/>
    <property type="project" value="UniProtKB-UniRule"/>
</dbReference>
<accession>A0A0D9VDR0</accession>
<feature type="binding site" evidence="27">
    <location>
        <position position="870"/>
    </location>
    <ligand>
        <name>ATP</name>
        <dbReference type="ChEBI" id="CHEBI:30616"/>
    </ligand>
</feature>
<keyword evidence="20" id="KW-0675">Receptor</keyword>
<evidence type="ECO:0000256" key="10">
    <source>
        <dbReference type="ARBA" id="ARBA00022679"/>
    </source>
</evidence>
<comment type="function">
    <text evidence="25">The processed protein kinase Xa21 chain released by protein cleavage after X.oryzae pv. oryzae protein Ax21 detection translocates into the nucleus where it can bind and regulate WRKY62, a transcription factor. Confers resistance to the bacterial pathogen X.oryzae pv. oryzae (Xoo).</text>
</comment>
<evidence type="ECO:0000256" key="15">
    <source>
        <dbReference type="ARBA" id="ARBA00022777"/>
    </source>
</evidence>
<dbReference type="PROSITE" id="PS00107">
    <property type="entry name" value="PROTEIN_KINASE_ATP"/>
    <property type="match status" value="2"/>
</dbReference>
<dbReference type="InterPro" id="IPR008271">
    <property type="entry name" value="Ser/Thr_kinase_AS"/>
</dbReference>
<feature type="domain" description="Protein kinase" evidence="29">
    <location>
        <begin position="839"/>
        <end position="1142"/>
    </location>
</feature>
<feature type="transmembrane region" description="Helical" evidence="28">
    <location>
        <begin position="782"/>
        <end position="806"/>
    </location>
</feature>
<reference evidence="30 31" key="1">
    <citation type="submission" date="2012-08" db="EMBL/GenBank/DDBJ databases">
        <title>Oryza genome evolution.</title>
        <authorList>
            <person name="Wing R.A."/>
        </authorList>
    </citation>
    <scope>NUCLEOTIDE SEQUENCE</scope>
</reference>
<dbReference type="EnsemblPlants" id="LPERR02G07430.1">
    <property type="protein sequence ID" value="LPERR02G07430.1"/>
    <property type="gene ID" value="LPERR02G07430"/>
</dbReference>
<evidence type="ECO:0000256" key="17">
    <source>
        <dbReference type="ARBA" id="ARBA00022840"/>
    </source>
</evidence>
<evidence type="ECO:0000313" key="30">
    <source>
        <dbReference type="EnsemblPlants" id="LPERR02G07430.1"/>
    </source>
</evidence>
<evidence type="ECO:0000313" key="31">
    <source>
        <dbReference type="Proteomes" id="UP000032180"/>
    </source>
</evidence>
<dbReference type="EC" id="2.7.11.1" evidence="5"/>
<dbReference type="SUPFAM" id="SSF56112">
    <property type="entry name" value="Protein kinase-like (PK-like)"/>
    <property type="match status" value="2"/>
</dbReference>
<protein>
    <recommendedName>
        <fullName evidence="26">Receptor kinase-like protein Xa21</fullName>
        <ecNumber evidence="5">2.7.11.1</ecNumber>
    </recommendedName>
</protein>
<evidence type="ECO:0000256" key="3">
    <source>
        <dbReference type="ARBA" id="ARBA00004389"/>
    </source>
</evidence>
<dbReference type="Proteomes" id="UP000032180">
    <property type="component" value="Chromosome 2"/>
</dbReference>
<dbReference type="Pfam" id="PF23598">
    <property type="entry name" value="LRR_14"/>
    <property type="match status" value="1"/>
</dbReference>
<evidence type="ECO:0000256" key="6">
    <source>
        <dbReference type="ARBA" id="ARBA00022475"/>
    </source>
</evidence>
<keyword evidence="6" id="KW-1003">Cell membrane</keyword>
<dbReference type="InterPro" id="IPR017441">
    <property type="entry name" value="Protein_kinase_ATP_BS"/>
</dbReference>
<evidence type="ECO:0000256" key="8">
    <source>
        <dbReference type="ARBA" id="ARBA00022553"/>
    </source>
</evidence>
<evidence type="ECO:0000256" key="19">
    <source>
        <dbReference type="ARBA" id="ARBA00023136"/>
    </source>
</evidence>
<keyword evidence="21" id="KW-0325">Glycoprotein</keyword>
<keyword evidence="17 27" id="KW-0067">ATP-binding</keyword>
<reference evidence="31" key="2">
    <citation type="submission" date="2013-12" db="EMBL/GenBank/DDBJ databases">
        <authorList>
            <person name="Yu Y."/>
            <person name="Lee S."/>
            <person name="de Baynast K."/>
            <person name="Wissotski M."/>
            <person name="Liu L."/>
            <person name="Talag J."/>
            <person name="Goicoechea J."/>
            <person name="Angelova A."/>
            <person name="Jetty R."/>
            <person name="Kudrna D."/>
            <person name="Golser W."/>
            <person name="Rivera L."/>
            <person name="Zhang J."/>
            <person name="Wing R."/>
        </authorList>
    </citation>
    <scope>NUCLEOTIDE SEQUENCE</scope>
</reference>
<dbReference type="InterPro" id="IPR051809">
    <property type="entry name" value="Plant_receptor-like_S/T_kinase"/>
</dbReference>
<dbReference type="InterPro" id="IPR001611">
    <property type="entry name" value="Leu-rich_rpt"/>
</dbReference>
<dbReference type="InterPro" id="IPR013210">
    <property type="entry name" value="LRR_N_plant-typ"/>
</dbReference>
<dbReference type="Pfam" id="PF07714">
    <property type="entry name" value="PK_Tyr_Ser-Thr"/>
    <property type="match status" value="2"/>
</dbReference>
<evidence type="ECO:0000256" key="7">
    <source>
        <dbReference type="ARBA" id="ARBA00022527"/>
    </source>
</evidence>
<evidence type="ECO:0000256" key="22">
    <source>
        <dbReference type="ARBA" id="ARBA00047899"/>
    </source>
</evidence>
<evidence type="ECO:0000256" key="24">
    <source>
        <dbReference type="ARBA" id="ARBA00054320"/>
    </source>
</evidence>
<keyword evidence="10" id="KW-0808">Transferase</keyword>
<reference evidence="30" key="3">
    <citation type="submission" date="2015-04" db="UniProtKB">
        <authorList>
            <consortium name="EnsemblPlants"/>
        </authorList>
    </citation>
    <scope>IDENTIFICATION</scope>
</reference>